<dbReference type="EMBL" id="CAJVPY010049117">
    <property type="protein sequence ID" value="CAG8812684.1"/>
    <property type="molecule type" value="Genomic_DNA"/>
</dbReference>
<feature type="non-terminal residue" evidence="2">
    <location>
        <position position="143"/>
    </location>
</feature>
<reference evidence="2" key="1">
    <citation type="submission" date="2021-06" db="EMBL/GenBank/DDBJ databases">
        <authorList>
            <person name="Kallberg Y."/>
            <person name="Tangrot J."/>
            <person name="Rosling A."/>
        </authorList>
    </citation>
    <scope>NUCLEOTIDE SEQUENCE</scope>
    <source>
        <strain evidence="2">MA453B</strain>
    </source>
</reference>
<keyword evidence="3" id="KW-1185">Reference proteome</keyword>
<name>A0A9N9PCW2_9GLOM</name>
<evidence type="ECO:0000313" key="3">
    <source>
        <dbReference type="Proteomes" id="UP000789405"/>
    </source>
</evidence>
<gene>
    <name evidence="2" type="ORF">DERYTH_LOCUS25675</name>
</gene>
<accession>A0A9N9PCW2</accession>
<comment type="caution">
    <text evidence="2">The sequence shown here is derived from an EMBL/GenBank/DDBJ whole genome shotgun (WGS) entry which is preliminary data.</text>
</comment>
<feature type="compositionally biased region" description="Acidic residues" evidence="1">
    <location>
        <begin position="18"/>
        <end position="43"/>
    </location>
</feature>
<feature type="region of interest" description="Disordered" evidence="1">
    <location>
        <begin position="1"/>
        <end position="44"/>
    </location>
</feature>
<evidence type="ECO:0000256" key="1">
    <source>
        <dbReference type="SAM" id="MobiDB-lite"/>
    </source>
</evidence>
<dbReference type="OrthoDB" id="2307928at2759"/>
<protein>
    <submittedName>
        <fullName evidence="2">21791_t:CDS:1</fullName>
    </submittedName>
</protein>
<dbReference type="AlphaFoldDB" id="A0A9N9PCW2"/>
<feature type="non-terminal residue" evidence="2">
    <location>
        <position position="1"/>
    </location>
</feature>
<evidence type="ECO:0000313" key="2">
    <source>
        <dbReference type="EMBL" id="CAG8812684.1"/>
    </source>
</evidence>
<proteinExistence type="predicted"/>
<organism evidence="2 3">
    <name type="scientific">Dentiscutata erythropus</name>
    <dbReference type="NCBI Taxonomy" id="1348616"/>
    <lineage>
        <taxon>Eukaryota</taxon>
        <taxon>Fungi</taxon>
        <taxon>Fungi incertae sedis</taxon>
        <taxon>Mucoromycota</taxon>
        <taxon>Glomeromycotina</taxon>
        <taxon>Glomeromycetes</taxon>
        <taxon>Diversisporales</taxon>
        <taxon>Gigasporaceae</taxon>
        <taxon>Dentiscutata</taxon>
    </lineage>
</organism>
<dbReference type="Proteomes" id="UP000789405">
    <property type="component" value="Unassembled WGS sequence"/>
</dbReference>
<sequence length="143" mass="16724">NTYKDDNESKQQTYLSDDSSDDLSDEDFEQFNDEFSSDNDNSNEPDHDWILIWAFKFQERFTLLKVGLYNIDTIVPKNADANSPGFKCTHTEFSNHPLRSKREPCGSKLLVKVPVTDGYIWYPKMVYPLPCLRIQISIMYQRP</sequence>